<name>A0A840VYV3_9ACTN</name>
<accession>A0A840VYV3</accession>
<dbReference type="Proteomes" id="UP000586947">
    <property type="component" value="Unassembled WGS sequence"/>
</dbReference>
<dbReference type="AlphaFoldDB" id="A0A840VYV3"/>
<gene>
    <name evidence="1" type="ORF">HNR20_000666</name>
</gene>
<reference evidence="1 2" key="1">
    <citation type="submission" date="2020-08" db="EMBL/GenBank/DDBJ databases">
        <title>Sequencing the genomes of 1000 actinobacteria strains.</title>
        <authorList>
            <person name="Klenk H.-P."/>
        </authorList>
    </citation>
    <scope>NUCLEOTIDE SEQUENCE [LARGE SCALE GENOMIC DNA]</scope>
    <source>
        <strain evidence="1 2">DSM 103125</strain>
    </source>
</reference>
<sequence length="45" mass="5418">MTRFRQFWYGEVTTLEGLAQPDDFTAQRQTYLSGVAERRRRMGKY</sequence>
<evidence type="ECO:0000313" key="2">
    <source>
        <dbReference type="Proteomes" id="UP000586947"/>
    </source>
</evidence>
<dbReference type="EMBL" id="JACHDP010000001">
    <property type="protein sequence ID" value="MBB5476161.1"/>
    <property type="molecule type" value="Genomic_DNA"/>
</dbReference>
<protein>
    <submittedName>
        <fullName evidence="1">Uncharacterized protein</fullName>
    </submittedName>
</protein>
<evidence type="ECO:0000313" key="1">
    <source>
        <dbReference type="EMBL" id="MBB5476161.1"/>
    </source>
</evidence>
<comment type="caution">
    <text evidence="1">The sequence shown here is derived from an EMBL/GenBank/DDBJ whole genome shotgun (WGS) entry which is preliminary data.</text>
</comment>
<organism evidence="1 2">
    <name type="scientific">Micromonospora parathelypteridis</name>
    <dbReference type="NCBI Taxonomy" id="1839617"/>
    <lineage>
        <taxon>Bacteria</taxon>
        <taxon>Bacillati</taxon>
        <taxon>Actinomycetota</taxon>
        <taxon>Actinomycetes</taxon>
        <taxon>Micromonosporales</taxon>
        <taxon>Micromonosporaceae</taxon>
        <taxon>Micromonospora</taxon>
    </lineage>
</organism>
<dbReference type="RefSeq" id="WP_184176386.1">
    <property type="nucleotide sequence ID" value="NZ_BMNF01000003.1"/>
</dbReference>
<proteinExistence type="predicted"/>
<keyword evidence="2" id="KW-1185">Reference proteome</keyword>